<evidence type="ECO:0000313" key="3">
    <source>
        <dbReference type="Proteomes" id="UP000446348"/>
    </source>
</evidence>
<dbReference type="RefSeq" id="WP_160209822.1">
    <property type="nucleotide sequence ID" value="NZ_CAMUSJ010000009.1"/>
</dbReference>
<sequence>MAETGAPGVVAAAGSTGEIAQEAQNAANKPRNAGGLANPQAMSGQGAQFVFVAATVANVLCDNLTQVQINLLANFLSVITTCVYAILTVENPTDIIEA</sequence>
<dbReference type="Proteomes" id="UP000446348">
    <property type="component" value="Unassembled WGS sequence"/>
</dbReference>
<dbReference type="OrthoDB" id="1863247at2"/>
<evidence type="ECO:0000313" key="4">
    <source>
        <dbReference type="Proteomes" id="UP000462501"/>
    </source>
</evidence>
<evidence type="ECO:0000313" key="2">
    <source>
        <dbReference type="EMBL" id="NDO38902.1"/>
    </source>
</evidence>
<organism evidence="1 3">
    <name type="scientific">Anaerotruncus colihominis</name>
    <dbReference type="NCBI Taxonomy" id="169435"/>
    <lineage>
        <taxon>Bacteria</taxon>
        <taxon>Bacillati</taxon>
        <taxon>Bacillota</taxon>
        <taxon>Clostridia</taxon>
        <taxon>Eubacteriales</taxon>
        <taxon>Oscillospiraceae</taxon>
        <taxon>Anaerotruncus</taxon>
    </lineage>
</organism>
<dbReference type="EMBL" id="QXWZ01000014">
    <property type="protein sequence ID" value="NBI79022.1"/>
    <property type="molecule type" value="Genomic_DNA"/>
</dbReference>
<proteinExistence type="predicted"/>
<comment type="caution">
    <text evidence="1">The sequence shown here is derived from an EMBL/GenBank/DDBJ whole genome shotgun (WGS) entry which is preliminary data.</text>
</comment>
<reference evidence="2 4" key="2">
    <citation type="submission" date="2019-06" db="EMBL/GenBank/DDBJ databases">
        <title>Draft genome sequences of 15 bacterial species constituting the stable defined intestinal microbiota of the GM15 gnotobiotic mouse model.</title>
        <authorList>
            <person name="Elie C."/>
            <person name="Mathieu A."/>
            <person name="Saliou A."/>
            <person name="Darnaud M."/>
            <person name="Leulier F."/>
            <person name="Tamellini A."/>
        </authorList>
    </citation>
    <scope>NUCLEOTIDE SEQUENCE [LARGE SCALE GENOMIC DNA]</scope>
    <source>
        <strain evidence="2 4">JM4-15</strain>
    </source>
</reference>
<name>A0A845RMY8_9FIRM</name>
<dbReference type="EMBL" id="VIQT01000009">
    <property type="protein sequence ID" value="NDO38902.1"/>
    <property type="molecule type" value="Genomic_DNA"/>
</dbReference>
<reference evidence="1 3" key="1">
    <citation type="submission" date="2018-08" db="EMBL/GenBank/DDBJ databases">
        <title>Murine metabolic-syndrome-specific gut microbial biobank.</title>
        <authorList>
            <person name="Liu C."/>
        </authorList>
    </citation>
    <scope>NUCLEOTIDE SEQUENCE [LARGE SCALE GENOMIC DNA]</scope>
    <source>
        <strain evidence="1 3">X69</strain>
    </source>
</reference>
<dbReference type="AlphaFoldDB" id="A0A845RMY8"/>
<evidence type="ECO:0000313" key="1">
    <source>
        <dbReference type="EMBL" id="NBI79022.1"/>
    </source>
</evidence>
<dbReference type="Proteomes" id="UP000462501">
    <property type="component" value="Unassembled WGS sequence"/>
</dbReference>
<protein>
    <submittedName>
        <fullName evidence="1">Uncharacterized protein</fullName>
    </submittedName>
</protein>
<gene>
    <name evidence="1" type="ORF">D3Z39_09075</name>
    <name evidence="2" type="ORF">FMM72_06485</name>
</gene>
<accession>A0A845RMY8</accession>